<dbReference type="Proteomes" id="UP000054653">
    <property type="component" value="Unassembled WGS sequence"/>
</dbReference>
<evidence type="ECO:0000313" key="1">
    <source>
        <dbReference type="EMBL" id="KRY44818.1"/>
    </source>
</evidence>
<evidence type="ECO:0000313" key="2">
    <source>
        <dbReference type="Proteomes" id="UP000054653"/>
    </source>
</evidence>
<gene>
    <name evidence="1" type="ORF">T03_17573</name>
</gene>
<sequence length="117" mass="13329">MTLWKTTRLSISLSRELITGTSFKTAKYYMNDREVCIYFRLTSADLEVKKLLIFLVNLLITVRNVSVFKHLRCFSTIASLFSSASGFNSLRLFCSSQIRSSIALKNLNTSTEDKLPC</sequence>
<reference evidence="1 2" key="1">
    <citation type="submission" date="2015-01" db="EMBL/GenBank/DDBJ databases">
        <title>Evolution of Trichinella species and genotypes.</title>
        <authorList>
            <person name="Korhonen P.K."/>
            <person name="Edoardo P."/>
            <person name="Giuseppe L.R."/>
            <person name="Gasser R.B."/>
        </authorList>
    </citation>
    <scope>NUCLEOTIDE SEQUENCE [LARGE SCALE GENOMIC DNA]</scope>
    <source>
        <strain evidence="1">ISS120</strain>
    </source>
</reference>
<proteinExistence type="predicted"/>
<dbReference type="EMBL" id="JYDI01000473">
    <property type="protein sequence ID" value="KRY44818.1"/>
    <property type="molecule type" value="Genomic_DNA"/>
</dbReference>
<protein>
    <submittedName>
        <fullName evidence="1">Uncharacterized protein</fullName>
    </submittedName>
</protein>
<comment type="caution">
    <text evidence="1">The sequence shown here is derived from an EMBL/GenBank/DDBJ whole genome shotgun (WGS) entry which is preliminary data.</text>
</comment>
<accession>A0A0V1C6P1</accession>
<name>A0A0V1C6P1_TRIBR</name>
<dbReference type="AlphaFoldDB" id="A0A0V1C6P1"/>
<keyword evidence="2" id="KW-1185">Reference proteome</keyword>
<organism evidence="1 2">
    <name type="scientific">Trichinella britovi</name>
    <name type="common">Parasitic roundworm</name>
    <dbReference type="NCBI Taxonomy" id="45882"/>
    <lineage>
        <taxon>Eukaryota</taxon>
        <taxon>Metazoa</taxon>
        <taxon>Ecdysozoa</taxon>
        <taxon>Nematoda</taxon>
        <taxon>Enoplea</taxon>
        <taxon>Dorylaimia</taxon>
        <taxon>Trichinellida</taxon>
        <taxon>Trichinellidae</taxon>
        <taxon>Trichinella</taxon>
    </lineage>
</organism>